<dbReference type="InterPro" id="IPR021476">
    <property type="entry name" value="Egh16-like"/>
</dbReference>
<name>F4RS51_MELLP</name>
<proteinExistence type="predicted"/>
<accession>F4RS51</accession>
<dbReference type="Proteomes" id="UP000001072">
    <property type="component" value="Unassembled WGS sequence"/>
</dbReference>
<evidence type="ECO:0000313" key="4">
    <source>
        <dbReference type="Proteomes" id="UP000001072"/>
    </source>
</evidence>
<dbReference type="RefSeq" id="XP_007411884.1">
    <property type="nucleotide sequence ID" value="XM_007411822.1"/>
</dbReference>
<feature type="region of interest" description="Disordered" evidence="1">
    <location>
        <begin position="209"/>
        <end position="233"/>
    </location>
</feature>
<protein>
    <recommendedName>
        <fullName evidence="5">Secreted protein</fullName>
    </recommendedName>
</protein>
<feature type="compositionally biased region" description="Polar residues" evidence="1">
    <location>
        <begin position="209"/>
        <end position="226"/>
    </location>
</feature>
<keyword evidence="4" id="KW-1185">Reference proteome</keyword>
<dbReference type="PANTHER" id="PTHR34618">
    <property type="entry name" value="SURFACE PROTEIN MAS1, PUTATIVE-RELATED"/>
    <property type="match status" value="1"/>
</dbReference>
<reference evidence="4" key="1">
    <citation type="journal article" date="2011" name="Proc. Natl. Acad. Sci. U.S.A.">
        <title>Obligate biotrophy features unraveled by the genomic analysis of rust fungi.</title>
        <authorList>
            <person name="Duplessis S."/>
            <person name="Cuomo C.A."/>
            <person name="Lin Y.-C."/>
            <person name="Aerts A."/>
            <person name="Tisserant E."/>
            <person name="Veneault-Fourrey C."/>
            <person name="Joly D.L."/>
            <person name="Hacquard S."/>
            <person name="Amselem J."/>
            <person name="Cantarel B.L."/>
            <person name="Chiu R."/>
            <person name="Coutinho P.M."/>
            <person name="Feau N."/>
            <person name="Field M."/>
            <person name="Frey P."/>
            <person name="Gelhaye E."/>
            <person name="Goldberg J."/>
            <person name="Grabherr M.G."/>
            <person name="Kodira C.D."/>
            <person name="Kohler A."/>
            <person name="Kuees U."/>
            <person name="Lindquist E.A."/>
            <person name="Lucas S.M."/>
            <person name="Mago R."/>
            <person name="Mauceli E."/>
            <person name="Morin E."/>
            <person name="Murat C."/>
            <person name="Pangilinan J.L."/>
            <person name="Park R."/>
            <person name="Pearson M."/>
            <person name="Quesneville H."/>
            <person name="Rouhier N."/>
            <person name="Sakthikumar S."/>
            <person name="Salamov A.A."/>
            <person name="Schmutz J."/>
            <person name="Selles B."/>
            <person name="Shapiro H."/>
            <person name="Tanguay P."/>
            <person name="Tuskan G.A."/>
            <person name="Henrissat B."/>
            <person name="Van de Peer Y."/>
            <person name="Rouze P."/>
            <person name="Ellis J.G."/>
            <person name="Dodds P.N."/>
            <person name="Schein J.E."/>
            <person name="Zhong S."/>
            <person name="Hamelin R.C."/>
            <person name="Grigoriev I.V."/>
            <person name="Szabo L.J."/>
            <person name="Martin F."/>
        </authorList>
    </citation>
    <scope>NUCLEOTIDE SEQUENCE [LARGE SCALE GENOMIC DNA]</scope>
    <source>
        <strain evidence="4">98AG31 / pathotype 3-4-7</strain>
    </source>
</reference>
<keyword evidence="2" id="KW-0732">Signal</keyword>
<feature type="signal peptide" evidence="2">
    <location>
        <begin position="1"/>
        <end position="17"/>
    </location>
</feature>
<evidence type="ECO:0008006" key="5">
    <source>
        <dbReference type="Google" id="ProtNLM"/>
    </source>
</evidence>
<dbReference type="GeneID" id="18926836"/>
<evidence type="ECO:0000313" key="3">
    <source>
        <dbReference type="EMBL" id="EGG04793.1"/>
    </source>
</evidence>
<dbReference type="EMBL" id="GL883116">
    <property type="protein sequence ID" value="EGG04793.1"/>
    <property type="molecule type" value="Genomic_DNA"/>
</dbReference>
<feature type="region of interest" description="Disordered" evidence="1">
    <location>
        <begin position="51"/>
        <end position="75"/>
    </location>
</feature>
<gene>
    <name evidence="3" type="ORF">MELLADRAFT_124550</name>
</gene>
<dbReference type="KEGG" id="mlr:MELLADRAFT_124550"/>
<evidence type="ECO:0000256" key="1">
    <source>
        <dbReference type="SAM" id="MobiDB-lite"/>
    </source>
</evidence>
<dbReference type="AlphaFoldDB" id="F4RS51"/>
<dbReference type="PANTHER" id="PTHR34618:SF1">
    <property type="entry name" value="SECRETED PROTEIN"/>
    <property type="match status" value="1"/>
</dbReference>
<dbReference type="InParanoid" id="F4RS51"/>
<sequence>MNLLFLILLCYPIVCSGHSFLLSIQGSDGVRSTAFGARLLTRGTLVQNTGIFDKDLPDEDNDTQSNKSRPGPCGRIFGGDSLPGFDIDVAKEMQIAEASGIPTASSNGTIQMGVYVANPDGAGPFKCVYSSDSSLKEFQPMKILHQVEGFKSVNKFANNFVYPLTATFNKDTTCSGGNDKNVCIIKCTNPNGFGSCAAVKLSSGFGHSNSTKESQLDSNPPLTSGASRGIRFG</sequence>
<dbReference type="HOGENOM" id="CLU_047729_5_3_1"/>
<dbReference type="Pfam" id="PF11327">
    <property type="entry name" value="Egh16-like"/>
    <property type="match status" value="1"/>
</dbReference>
<dbReference type="OrthoDB" id="3241054at2759"/>
<dbReference type="VEuPathDB" id="FungiDB:MELLADRAFT_124550"/>
<organism evidence="4">
    <name type="scientific">Melampsora larici-populina (strain 98AG31 / pathotype 3-4-7)</name>
    <name type="common">Poplar leaf rust fungus</name>
    <dbReference type="NCBI Taxonomy" id="747676"/>
    <lineage>
        <taxon>Eukaryota</taxon>
        <taxon>Fungi</taxon>
        <taxon>Dikarya</taxon>
        <taxon>Basidiomycota</taxon>
        <taxon>Pucciniomycotina</taxon>
        <taxon>Pucciniomycetes</taxon>
        <taxon>Pucciniales</taxon>
        <taxon>Melampsoraceae</taxon>
        <taxon>Melampsora</taxon>
    </lineage>
</organism>
<evidence type="ECO:0000256" key="2">
    <source>
        <dbReference type="SAM" id="SignalP"/>
    </source>
</evidence>
<feature type="chain" id="PRO_5003317918" description="Secreted protein" evidence="2">
    <location>
        <begin position="18"/>
        <end position="233"/>
    </location>
</feature>